<evidence type="ECO:0000256" key="1">
    <source>
        <dbReference type="ARBA" id="ARBA00022553"/>
    </source>
</evidence>
<dbReference type="InterPro" id="IPR011006">
    <property type="entry name" value="CheY-like_superfamily"/>
</dbReference>
<dbReference type="Pfam" id="PF00196">
    <property type="entry name" value="GerE"/>
    <property type="match status" value="1"/>
</dbReference>
<evidence type="ECO:0000259" key="6">
    <source>
        <dbReference type="PROSITE" id="PS50043"/>
    </source>
</evidence>
<dbReference type="PANTHER" id="PTHR43214">
    <property type="entry name" value="TWO-COMPONENT RESPONSE REGULATOR"/>
    <property type="match status" value="1"/>
</dbReference>
<protein>
    <submittedName>
        <fullName evidence="8">Response regulator transcription factor</fullName>
    </submittedName>
</protein>
<dbReference type="SUPFAM" id="SSF52172">
    <property type="entry name" value="CheY-like"/>
    <property type="match status" value="1"/>
</dbReference>
<dbReference type="PRINTS" id="PR00038">
    <property type="entry name" value="HTHLUXR"/>
</dbReference>
<dbReference type="InterPro" id="IPR039420">
    <property type="entry name" value="WalR-like"/>
</dbReference>
<dbReference type="GO" id="GO:0003677">
    <property type="term" value="F:DNA binding"/>
    <property type="evidence" value="ECO:0007669"/>
    <property type="project" value="UniProtKB-KW"/>
</dbReference>
<dbReference type="InterPro" id="IPR001789">
    <property type="entry name" value="Sig_transdc_resp-reg_receiver"/>
</dbReference>
<dbReference type="PROSITE" id="PS00622">
    <property type="entry name" value="HTH_LUXR_1"/>
    <property type="match status" value="1"/>
</dbReference>
<keyword evidence="3" id="KW-0238">DNA-binding</keyword>
<dbReference type="InterPro" id="IPR000792">
    <property type="entry name" value="Tscrpt_reg_LuxR_C"/>
</dbReference>
<evidence type="ECO:0000256" key="4">
    <source>
        <dbReference type="ARBA" id="ARBA00023163"/>
    </source>
</evidence>
<feature type="domain" description="HTH luxR-type" evidence="6">
    <location>
        <begin position="141"/>
        <end position="206"/>
    </location>
</feature>
<dbReference type="GO" id="GO:0006355">
    <property type="term" value="P:regulation of DNA-templated transcription"/>
    <property type="evidence" value="ECO:0007669"/>
    <property type="project" value="InterPro"/>
</dbReference>
<dbReference type="GO" id="GO:0000160">
    <property type="term" value="P:phosphorelay signal transduction system"/>
    <property type="evidence" value="ECO:0007669"/>
    <property type="project" value="InterPro"/>
</dbReference>
<dbReference type="SMART" id="SM00448">
    <property type="entry name" value="REC"/>
    <property type="match status" value="1"/>
</dbReference>
<comment type="caution">
    <text evidence="8">The sequence shown here is derived from an EMBL/GenBank/DDBJ whole genome shotgun (WGS) entry which is preliminary data.</text>
</comment>
<evidence type="ECO:0000313" key="8">
    <source>
        <dbReference type="EMBL" id="MDV5392548.1"/>
    </source>
</evidence>
<dbReference type="InterPro" id="IPR058245">
    <property type="entry name" value="NreC/VraR/RcsB-like_REC"/>
</dbReference>
<evidence type="ECO:0000256" key="2">
    <source>
        <dbReference type="ARBA" id="ARBA00023015"/>
    </source>
</evidence>
<name>A0AAE4Q2F3_9GAMM</name>
<accession>A0AAE4Q2F3</accession>
<keyword evidence="1 5" id="KW-0597">Phosphoprotein</keyword>
<keyword evidence="4" id="KW-0804">Transcription</keyword>
<evidence type="ECO:0000256" key="3">
    <source>
        <dbReference type="ARBA" id="ARBA00023125"/>
    </source>
</evidence>
<dbReference type="Pfam" id="PF00072">
    <property type="entry name" value="Response_reg"/>
    <property type="match status" value="1"/>
</dbReference>
<dbReference type="CDD" id="cd17535">
    <property type="entry name" value="REC_NarL-like"/>
    <property type="match status" value="1"/>
</dbReference>
<dbReference type="PROSITE" id="PS50110">
    <property type="entry name" value="RESPONSE_REGULATORY"/>
    <property type="match status" value="1"/>
</dbReference>
<organism evidence="8 9">
    <name type="scientific">Shewanella xiamenensis</name>
    <dbReference type="NCBI Taxonomy" id="332186"/>
    <lineage>
        <taxon>Bacteria</taxon>
        <taxon>Pseudomonadati</taxon>
        <taxon>Pseudomonadota</taxon>
        <taxon>Gammaproteobacteria</taxon>
        <taxon>Alteromonadales</taxon>
        <taxon>Shewanellaceae</taxon>
        <taxon>Shewanella</taxon>
    </lineage>
</organism>
<feature type="domain" description="Response regulatory" evidence="7">
    <location>
        <begin position="4"/>
        <end position="119"/>
    </location>
</feature>
<dbReference type="Gene3D" id="3.40.50.2300">
    <property type="match status" value="1"/>
</dbReference>
<dbReference type="SMART" id="SM00421">
    <property type="entry name" value="HTH_LUXR"/>
    <property type="match status" value="1"/>
</dbReference>
<evidence type="ECO:0000259" key="7">
    <source>
        <dbReference type="PROSITE" id="PS50110"/>
    </source>
</evidence>
<proteinExistence type="predicted"/>
<evidence type="ECO:0000256" key="5">
    <source>
        <dbReference type="PROSITE-ProRule" id="PRU00169"/>
    </source>
</evidence>
<dbReference type="RefSeq" id="WP_088586326.1">
    <property type="nucleotide sequence ID" value="NZ_AP026732.1"/>
</dbReference>
<dbReference type="AlphaFoldDB" id="A0AAE4Q2F3"/>
<dbReference type="PROSITE" id="PS50043">
    <property type="entry name" value="HTH_LUXR_2"/>
    <property type="match status" value="1"/>
</dbReference>
<evidence type="ECO:0000313" key="9">
    <source>
        <dbReference type="Proteomes" id="UP001187859"/>
    </source>
</evidence>
<dbReference type="CDD" id="cd06170">
    <property type="entry name" value="LuxR_C_like"/>
    <property type="match status" value="1"/>
</dbReference>
<dbReference type="Proteomes" id="UP001187859">
    <property type="component" value="Unassembled WGS sequence"/>
</dbReference>
<dbReference type="EMBL" id="JASGOQ010000001">
    <property type="protein sequence ID" value="MDV5392548.1"/>
    <property type="molecule type" value="Genomic_DNA"/>
</dbReference>
<gene>
    <name evidence="8" type="ORF">QM089_20345</name>
</gene>
<sequence length="208" mass="22953">MKKKILIVDDHPVVILALKIILEQNNFNIIGETNNGVDALRLIKELSPDAVILDIGIPQLDGLEVIDRSRRLNNNPPILVLTAQPSEHFVSRCIQAGASGFVSKQKDLTEVTGALKAILSGHSYFPILANSNVISKSSQDEAELIKKLSTREMVVLQQLATGLSNKEIADRMLLSNKTISTYKTRLLEKLNAKTLVDIIEIAKRHNLS</sequence>
<keyword evidence="2" id="KW-0805">Transcription regulation</keyword>
<reference evidence="8" key="1">
    <citation type="submission" date="2023-05" db="EMBL/GenBank/DDBJ databases">
        <title>Colonisation of extended spectrum b-lactamase- and carbapenemase-producing bacteria on hospital surfaces from low- and middle-income countries.</title>
        <authorList>
            <person name="Nieto-Rosado M."/>
            <person name="Sands K."/>
            <person name="Iregbu K."/>
            <person name="Zahra R."/>
            <person name="Mazarati J.B."/>
            <person name="Mehtar S."/>
            <person name="Barnards-Group B."/>
            <person name="Walsh T.R."/>
        </authorList>
    </citation>
    <scope>NUCLEOTIDE SEQUENCE</scope>
    <source>
        <strain evidence="8">PP-E493</strain>
    </source>
</reference>
<feature type="modified residue" description="4-aspartylphosphate" evidence="5">
    <location>
        <position position="54"/>
    </location>
</feature>
<dbReference type="PANTHER" id="PTHR43214:SF41">
    <property type="entry name" value="NITRATE_NITRITE RESPONSE REGULATOR PROTEIN NARP"/>
    <property type="match status" value="1"/>
</dbReference>